<dbReference type="InterPro" id="IPR013087">
    <property type="entry name" value="Znf_C2H2_type"/>
</dbReference>
<organism evidence="10 11">
    <name type="scientific">Hyaloscypha bicolor E</name>
    <dbReference type="NCBI Taxonomy" id="1095630"/>
    <lineage>
        <taxon>Eukaryota</taxon>
        <taxon>Fungi</taxon>
        <taxon>Dikarya</taxon>
        <taxon>Ascomycota</taxon>
        <taxon>Pezizomycotina</taxon>
        <taxon>Leotiomycetes</taxon>
        <taxon>Helotiales</taxon>
        <taxon>Hyaloscyphaceae</taxon>
        <taxon>Hyaloscypha</taxon>
        <taxon>Hyaloscypha bicolor</taxon>
    </lineage>
</organism>
<name>A0A2J6TFQ5_9HELO</name>
<keyword evidence="7" id="KW-0539">Nucleus</keyword>
<evidence type="ECO:0000313" key="11">
    <source>
        <dbReference type="Proteomes" id="UP000235371"/>
    </source>
</evidence>
<dbReference type="PROSITE" id="PS50157">
    <property type="entry name" value="ZINC_FINGER_C2H2_2"/>
    <property type="match status" value="1"/>
</dbReference>
<dbReference type="PANTHER" id="PTHR46179:SF13">
    <property type="entry name" value="C2H2-TYPE DOMAIN-CONTAINING PROTEIN"/>
    <property type="match status" value="1"/>
</dbReference>
<dbReference type="GO" id="GO:0005634">
    <property type="term" value="C:nucleus"/>
    <property type="evidence" value="ECO:0007669"/>
    <property type="project" value="UniProtKB-SubCell"/>
</dbReference>
<dbReference type="PANTHER" id="PTHR46179">
    <property type="entry name" value="ZINC FINGER PROTEIN"/>
    <property type="match status" value="1"/>
</dbReference>
<evidence type="ECO:0000313" key="10">
    <source>
        <dbReference type="EMBL" id="PMD61850.1"/>
    </source>
</evidence>
<dbReference type="InterPro" id="IPR036236">
    <property type="entry name" value="Znf_C2H2_sf"/>
</dbReference>
<dbReference type="PROSITE" id="PS00028">
    <property type="entry name" value="ZINC_FINGER_C2H2_1"/>
    <property type="match status" value="1"/>
</dbReference>
<dbReference type="InParanoid" id="A0A2J6TFQ5"/>
<reference evidence="10 11" key="1">
    <citation type="submission" date="2016-04" db="EMBL/GenBank/DDBJ databases">
        <title>A degradative enzymes factory behind the ericoid mycorrhizal symbiosis.</title>
        <authorList>
            <consortium name="DOE Joint Genome Institute"/>
            <person name="Martino E."/>
            <person name="Morin E."/>
            <person name="Grelet G."/>
            <person name="Kuo A."/>
            <person name="Kohler A."/>
            <person name="Daghino S."/>
            <person name="Barry K."/>
            <person name="Choi C."/>
            <person name="Cichocki N."/>
            <person name="Clum A."/>
            <person name="Copeland A."/>
            <person name="Hainaut M."/>
            <person name="Haridas S."/>
            <person name="Labutti K."/>
            <person name="Lindquist E."/>
            <person name="Lipzen A."/>
            <person name="Khouja H.-R."/>
            <person name="Murat C."/>
            <person name="Ohm R."/>
            <person name="Olson A."/>
            <person name="Spatafora J."/>
            <person name="Veneault-Fourrey C."/>
            <person name="Henrissat B."/>
            <person name="Grigoriev I."/>
            <person name="Martin F."/>
            <person name="Perotto S."/>
        </authorList>
    </citation>
    <scope>NUCLEOTIDE SEQUENCE [LARGE SCALE GENOMIC DNA]</scope>
    <source>
        <strain evidence="10 11">E</strain>
    </source>
</reference>
<dbReference type="InterPro" id="IPR059095">
    <property type="entry name" value="Znf_C2H2_17_2nd"/>
</dbReference>
<evidence type="ECO:0000256" key="4">
    <source>
        <dbReference type="ARBA" id="ARBA00022833"/>
    </source>
</evidence>
<dbReference type="GO" id="GO:0006357">
    <property type="term" value="P:regulation of transcription by RNA polymerase II"/>
    <property type="evidence" value="ECO:0007669"/>
    <property type="project" value="TreeGrafter"/>
</dbReference>
<sequence length="288" mass="31228">MLLEISNFEHCFVSSEVEQSRRHQERPYTYTNFLEEVNETAGLQFEGWESGLVINARGDVDSQSAPNVGWLEGSGMGGGFPNTSYPRSNAPTPHSNVSIANDYQKSPKDSGILDDYLISQSPAASALSSVSVGGGELNNSHFSLDLKSTPSPPSSTEIDGSFYASGLNLVEVLSIENPLTCGSPSIPSNSLQEFGSQLLNSVNASEESSLKSSTTPGATIPPSGPFICDTDGCHRSYKRVHEMRRHKRVHSSTKPHACIFTNCRRSGQNGFSRKDHLRQHLRQVHGAS</sequence>
<accession>A0A2J6TFQ5</accession>
<dbReference type="Proteomes" id="UP000235371">
    <property type="component" value="Unassembled WGS sequence"/>
</dbReference>
<keyword evidence="6" id="KW-0804">Transcription</keyword>
<feature type="domain" description="C2H2-type" evidence="9">
    <location>
        <begin position="226"/>
        <end position="255"/>
    </location>
</feature>
<dbReference type="Gene3D" id="3.30.160.60">
    <property type="entry name" value="Classic Zinc Finger"/>
    <property type="match status" value="2"/>
</dbReference>
<evidence type="ECO:0000256" key="8">
    <source>
        <dbReference type="PROSITE-ProRule" id="PRU00042"/>
    </source>
</evidence>
<dbReference type="STRING" id="1095630.A0A2J6TFQ5"/>
<dbReference type="Pfam" id="PF26176">
    <property type="entry name" value="zf_C2H2_17_2"/>
    <property type="match status" value="1"/>
</dbReference>
<dbReference type="RefSeq" id="XP_024738754.1">
    <property type="nucleotide sequence ID" value="XM_024882860.1"/>
</dbReference>
<evidence type="ECO:0000256" key="2">
    <source>
        <dbReference type="ARBA" id="ARBA00022723"/>
    </source>
</evidence>
<dbReference type="OrthoDB" id="3553906at2759"/>
<evidence type="ECO:0000259" key="9">
    <source>
        <dbReference type="PROSITE" id="PS50157"/>
    </source>
</evidence>
<dbReference type="InterPro" id="IPR051061">
    <property type="entry name" value="Zinc_finger_trans_reg"/>
</dbReference>
<dbReference type="AlphaFoldDB" id="A0A2J6TFQ5"/>
<gene>
    <name evidence="10" type="ORF">K444DRAFT_627899</name>
</gene>
<dbReference type="GO" id="GO:0008270">
    <property type="term" value="F:zinc ion binding"/>
    <property type="evidence" value="ECO:0007669"/>
    <property type="project" value="UniProtKB-KW"/>
</dbReference>
<keyword evidence="4" id="KW-0862">Zinc</keyword>
<evidence type="ECO:0000256" key="7">
    <source>
        <dbReference type="ARBA" id="ARBA00023242"/>
    </source>
</evidence>
<keyword evidence="5" id="KW-0805">Transcription regulation</keyword>
<protein>
    <recommendedName>
        <fullName evidence="9">C2H2-type domain-containing protein</fullName>
    </recommendedName>
</protein>
<dbReference type="SUPFAM" id="SSF57667">
    <property type="entry name" value="beta-beta-alpha zinc fingers"/>
    <property type="match status" value="1"/>
</dbReference>
<comment type="subcellular location">
    <subcellularLocation>
        <location evidence="1">Nucleus</location>
    </subcellularLocation>
</comment>
<evidence type="ECO:0000256" key="1">
    <source>
        <dbReference type="ARBA" id="ARBA00004123"/>
    </source>
</evidence>
<proteinExistence type="predicted"/>
<keyword evidence="2" id="KW-0479">Metal-binding</keyword>
<dbReference type="EMBL" id="KZ613785">
    <property type="protein sequence ID" value="PMD61850.1"/>
    <property type="molecule type" value="Genomic_DNA"/>
</dbReference>
<evidence type="ECO:0000256" key="6">
    <source>
        <dbReference type="ARBA" id="ARBA00023163"/>
    </source>
</evidence>
<dbReference type="SMART" id="SM00355">
    <property type="entry name" value="ZnF_C2H2"/>
    <property type="match status" value="2"/>
</dbReference>
<keyword evidence="3 8" id="KW-0863">Zinc-finger</keyword>
<evidence type="ECO:0000256" key="5">
    <source>
        <dbReference type="ARBA" id="ARBA00023015"/>
    </source>
</evidence>
<dbReference type="GeneID" id="36590937"/>
<keyword evidence="11" id="KW-1185">Reference proteome</keyword>
<evidence type="ECO:0000256" key="3">
    <source>
        <dbReference type="ARBA" id="ARBA00022771"/>
    </source>
</evidence>